<dbReference type="EMBL" id="JAFCMP010000020">
    <property type="protein sequence ID" value="KAG5191407.1"/>
    <property type="molecule type" value="Genomic_DNA"/>
</dbReference>
<gene>
    <name evidence="1" type="ORF">JKP88DRAFT_285213</name>
</gene>
<accession>A0A835ZFT6</accession>
<dbReference type="PANTHER" id="PTHR39624">
    <property type="entry name" value="PROTEIN INVOLVED IN RIMO-MEDIATED BETA-METHYLTHIOLATION OF RIBOSOMAL PROTEIN S12 YCAO"/>
    <property type="match status" value="1"/>
</dbReference>
<reference evidence="1" key="1">
    <citation type="submission" date="2021-02" db="EMBL/GenBank/DDBJ databases">
        <title>First Annotated Genome of the Yellow-green Alga Tribonema minus.</title>
        <authorList>
            <person name="Mahan K.M."/>
        </authorList>
    </citation>
    <scope>NUCLEOTIDE SEQUENCE</scope>
    <source>
        <strain evidence="1">UTEX B ZZ1240</strain>
    </source>
</reference>
<proteinExistence type="predicted"/>
<dbReference type="OrthoDB" id="10249433at2759"/>
<evidence type="ECO:0000313" key="1">
    <source>
        <dbReference type="EMBL" id="KAG5191407.1"/>
    </source>
</evidence>
<dbReference type="InterPro" id="IPR003718">
    <property type="entry name" value="OsmC/Ohr_fam"/>
</dbReference>
<dbReference type="SUPFAM" id="SSF82784">
    <property type="entry name" value="OsmC-like"/>
    <property type="match status" value="1"/>
</dbReference>
<dbReference type="Proteomes" id="UP000664859">
    <property type="component" value="Unassembled WGS sequence"/>
</dbReference>
<dbReference type="Pfam" id="PF02566">
    <property type="entry name" value="OsmC"/>
    <property type="match status" value="1"/>
</dbReference>
<dbReference type="AlphaFoldDB" id="A0A835ZFT6"/>
<comment type="caution">
    <text evidence="1">The sequence shown here is derived from an EMBL/GenBank/DDBJ whole genome shotgun (WGS) entry which is preliminary data.</text>
</comment>
<dbReference type="InterPro" id="IPR015946">
    <property type="entry name" value="KH_dom-like_a/b"/>
</dbReference>
<name>A0A835ZFT6_9STRA</name>
<dbReference type="PANTHER" id="PTHR39624:SF2">
    <property type="entry name" value="OSMC-LIKE PROTEIN"/>
    <property type="match status" value="1"/>
</dbReference>
<protein>
    <submittedName>
        <fullName evidence="1">OsmC/Ohr family</fullName>
    </submittedName>
</protein>
<organism evidence="1 2">
    <name type="scientific">Tribonema minus</name>
    <dbReference type="NCBI Taxonomy" id="303371"/>
    <lineage>
        <taxon>Eukaryota</taxon>
        <taxon>Sar</taxon>
        <taxon>Stramenopiles</taxon>
        <taxon>Ochrophyta</taxon>
        <taxon>PX clade</taxon>
        <taxon>Xanthophyceae</taxon>
        <taxon>Tribonematales</taxon>
        <taxon>Tribonemataceae</taxon>
        <taxon>Tribonema</taxon>
    </lineage>
</organism>
<dbReference type="Gene3D" id="3.30.300.20">
    <property type="match status" value="1"/>
</dbReference>
<dbReference type="InterPro" id="IPR036102">
    <property type="entry name" value="OsmC/Ohrsf"/>
</dbReference>
<sequence length="155" mass="16474">MSLLGSGAWLRRLPAGSVLRDNCRWLSVGSPTVVSATEALEGDEGPSPKELVLAGLASCTSMTVRIYADNMFRRGAKGWESGRLDRVLVHAEEITRPGAHVPDCLEVRIALEGDLTAEQRRRLAAAAERCPVKRMLTGGLAGGVASALVEPPSRA</sequence>
<keyword evidence="2" id="KW-1185">Reference proteome</keyword>
<evidence type="ECO:0000313" key="2">
    <source>
        <dbReference type="Proteomes" id="UP000664859"/>
    </source>
</evidence>